<dbReference type="Gene3D" id="1.20.1260.10">
    <property type="match status" value="1"/>
</dbReference>
<evidence type="ECO:0000313" key="3">
    <source>
        <dbReference type="EMBL" id="SDJ80418.1"/>
    </source>
</evidence>
<dbReference type="InterPro" id="IPR012347">
    <property type="entry name" value="Ferritin-like"/>
</dbReference>
<gene>
    <name evidence="3" type="ORF">SAMN05428953_10956</name>
</gene>
<feature type="chain" id="PRO_5011615167" evidence="1">
    <location>
        <begin position="22"/>
        <end position="183"/>
    </location>
</feature>
<dbReference type="PANTHER" id="PTHR38593:SF1">
    <property type="entry name" value="BLR2558 PROTEIN"/>
    <property type="match status" value="1"/>
</dbReference>
<feature type="signal peptide" evidence="1">
    <location>
        <begin position="1"/>
        <end position="21"/>
    </location>
</feature>
<evidence type="ECO:0000313" key="4">
    <source>
        <dbReference type="Proteomes" id="UP000198894"/>
    </source>
</evidence>
<evidence type="ECO:0000256" key="1">
    <source>
        <dbReference type="SAM" id="SignalP"/>
    </source>
</evidence>
<accession>A0A1G8WPW8</accession>
<organism evidence="3 4">
    <name type="scientific">Mesorhizobium muleiense</name>
    <dbReference type="NCBI Taxonomy" id="1004279"/>
    <lineage>
        <taxon>Bacteria</taxon>
        <taxon>Pseudomonadati</taxon>
        <taxon>Pseudomonadota</taxon>
        <taxon>Alphaproteobacteria</taxon>
        <taxon>Hyphomicrobiales</taxon>
        <taxon>Phyllobacteriaceae</taxon>
        <taxon>Mesorhizobium</taxon>
    </lineage>
</organism>
<dbReference type="InterPro" id="IPR025419">
    <property type="entry name" value="DUF4142"/>
</dbReference>
<keyword evidence="4" id="KW-1185">Reference proteome</keyword>
<dbReference type="Pfam" id="PF13628">
    <property type="entry name" value="DUF4142"/>
    <property type="match status" value="1"/>
</dbReference>
<dbReference type="AlphaFoldDB" id="A0A1G8WPW8"/>
<reference evidence="4" key="1">
    <citation type="submission" date="2016-10" db="EMBL/GenBank/DDBJ databases">
        <authorList>
            <person name="Varghese N."/>
            <person name="Submissions S."/>
        </authorList>
    </citation>
    <scope>NUCLEOTIDE SEQUENCE [LARGE SCALE GENOMIC DNA]</scope>
    <source>
        <strain evidence="4">CGMCC 1.11022</strain>
    </source>
</reference>
<dbReference type="Proteomes" id="UP000198894">
    <property type="component" value="Unassembled WGS sequence"/>
</dbReference>
<feature type="domain" description="DUF4142" evidence="2">
    <location>
        <begin position="39"/>
        <end position="178"/>
    </location>
</feature>
<protein>
    <submittedName>
        <fullName evidence="3">Putative membrane protein</fullName>
    </submittedName>
</protein>
<evidence type="ECO:0000259" key="2">
    <source>
        <dbReference type="Pfam" id="PF13628"/>
    </source>
</evidence>
<proteinExistence type="predicted"/>
<dbReference type="PANTHER" id="PTHR38593">
    <property type="entry name" value="BLR2558 PROTEIN"/>
    <property type="match status" value="1"/>
</dbReference>
<dbReference type="EMBL" id="FNEE01000009">
    <property type="protein sequence ID" value="SDJ80418.1"/>
    <property type="molecule type" value="Genomic_DNA"/>
</dbReference>
<sequence>MKTNLTLAMVALLASAPAALAQSATPADIPAVGQTKIDTETFSRTVPSANRFEIESSKLAEQKNVAADVKDFASLMVRDHTKAGEDFKAALEQSQITASVTASGPALLPKDQAMLDQLKNLDGDEFQAKFILLQTEAHKQALALFSTYAQSGEDPALKEFAKKTLPTLRMHEERLKDLVAAHS</sequence>
<keyword evidence="1" id="KW-0732">Signal</keyword>
<name>A0A1G8WPW8_9HYPH</name>